<keyword evidence="1" id="KW-0472">Membrane</keyword>
<organism evidence="2 3">
    <name type="scientific">Pseudomonas parafulva</name>
    <dbReference type="NCBI Taxonomy" id="157782"/>
    <lineage>
        <taxon>Bacteria</taxon>
        <taxon>Pseudomonadati</taxon>
        <taxon>Pseudomonadota</taxon>
        <taxon>Gammaproteobacteria</taxon>
        <taxon>Pseudomonadales</taxon>
        <taxon>Pseudomonadaceae</taxon>
        <taxon>Pseudomonas</taxon>
    </lineage>
</organism>
<proteinExistence type="predicted"/>
<keyword evidence="3" id="KW-1185">Reference proteome</keyword>
<name>A0AAI8KA70_9PSED</name>
<keyword evidence="1" id="KW-1133">Transmembrane helix</keyword>
<gene>
    <name evidence="2" type="ORF">DZC75_07095</name>
</gene>
<protein>
    <submittedName>
        <fullName evidence="2">Uncharacterized protein</fullName>
    </submittedName>
</protein>
<dbReference type="AlphaFoldDB" id="A0AAI8KA70"/>
<reference evidence="2 3" key="1">
    <citation type="submission" date="2018-08" db="EMBL/GenBank/DDBJ databases">
        <authorList>
            <person name="Lee Y."/>
            <person name="Kakembo D."/>
        </authorList>
    </citation>
    <scope>NUCLEOTIDE SEQUENCE [LARGE SCALE GENOMIC DNA]</scope>
    <source>
        <strain evidence="2 3">JBCS1880</strain>
    </source>
</reference>
<keyword evidence="1" id="KW-0812">Transmembrane</keyword>
<sequence>MLVLSSGLKNTSIFQMEILGLSWIENTVFMGLFYGKTPPLLMFFLMKRMTIQRQSLWTFLRFLMQRSLNIGCSRIFLKNLNHLVA</sequence>
<dbReference type="Proteomes" id="UP000258127">
    <property type="component" value="Chromosome"/>
</dbReference>
<evidence type="ECO:0000313" key="2">
    <source>
        <dbReference type="EMBL" id="AXO87789.1"/>
    </source>
</evidence>
<accession>A0AAI8KA70</accession>
<evidence type="ECO:0000313" key="3">
    <source>
        <dbReference type="Proteomes" id="UP000258127"/>
    </source>
</evidence>
<evidence type="ECO:0000256" key="1">
    <source>
        <dbReference type="SAM" id="Phobius"/>
    </source>
</evidence>
<dbReference type="EMBL" id="CP031641">
    <property type="protein sequence ID" value="AXO87789.1"/>
    <property type="molecule type" value="Genomic_DNA"/>
</dbReference>
<feature type="transmembrane region" description="Helical" evidence="1">
    <location>
        <begin position="28"/>
        <end position="46"/>
    </location>
</feature>